<feature type="compositionally biased region" description="Polar residues" evidence="1">
    <location>
        <begin position="348"/>
        <end position="369"/>
    </location>
</feature>
<keyword evidence="3" id="KW-1185">Reference proteome</keyword>
<accession>A0A9W4JY32</accession>
<proteinExistence type="predicted"/>
<reference evidence="2" key="1">
    <citation type="submission" date="2021-07" db="EMBL/GenBank/DDBJ databases">
        <authorList>
            <person name="Branca A.L. A."/>
        </authorList>
    </citation>
    <scope>NUCLEOTIDE SEQUENCE</scope>
</reference>
<evidence type="ECO:0000256" key="1">
    <source>
        <dbReference type="SAM" id="MobiDB-lite"/>
    </source>
</evidence>
<protein>
    <submittedName>
        <fullName evidence="2">Uncharacterized protein</fullName>
    </submittedName>
</protein>
<gene>
    <name evidence="2" type="ORF">PSALAMII_LOCUS9513</name>
</gene>
<dbReference type="OrthoDB" id="4829at2759"/>
<sequence length="369" mass="41950">MAASITPPGSVFDEPPLTPPPTAEKVLPTNARRVLNHLERLYRAHHQPNPWWEVRLGPQIYNQVLSALSVNKSLQAYVEEKIRYDYDIRRHRFIVRMPCPLHDVFSANVADGILQQIRQFQRHDSPTGEFARGLKHYATSRIFLPEESDDRKQVFTRREPDISFGHDGALYPGVILEVCYSQKSKSISYLADDYILNTDGSINMVIALDIDYRGSQKASFTVWRPDYLKANGVKELRAKAMIEAEVFRTDDGSPAEGVALQIPLRDFAPKELSQSYGDMDQVISISSRQLCDFLSSAESRQRVQTQQAGVVNRIDPGTLKRRRPRTPSEHPSSEDERQFNKRIRGNKRNSQSSDYRPGSSSGDSTTLKM</sequence>
<feature type="region of interest" description="Disordered" evidence="1">
    <location>
        <begin position="304"/>
        <end position="369"/>
    </location>
</feature>
<evidence type="ECO:0000313" key="2">
    <source>
        <dbReference type="EMBL" id="CAG8417769.1"/>
    </source>
</evidence>
<dbReference type="EMBL" id="CAJVPG010000435">
    <property type="protein sequence ID" value="CAG8417769.1"/>
    <property type="molecule type" value="Genomic_DNA"/>
</dbReference>
<feature type="region of interest" description="Disordered" evidence="1">
    <location>
        <begin position="1"/>
        <end position="25"/>
    </location>
</feature>
<dbReference type="AlphaFoldDB" id="A0A9W4JY32"/>
<evidence type="ECO:0000313" key="3">
    <source>
        <dbReference type="Proteomes" id="UP001152649"/>
    </source>
</evidence>
<organism evidence="2 3">
    <name type="scientific">Penicillium salamii</name>
    <dbReference type="NCBI Taxonomy" id="1612424"/>
    <lineage>
        <taxon>Eukaryota</taxon>
        <taxon>Fungi</taxon>
        <taxon>Dikarya</taxon>
        <taxon>Ascomycota</taxon>
        <taxon>Pezizomycotina</taxon>
        <taxon>Eurotiomycetes</taxon>
        <taxon>Eurotiomycetidae</taxon>
        <taxon>Eurotiales</taxon>
        <taxon>Aspergillaceae</taxon>
        <taxon>Penicillium</taxon>
    </lineage>
</organism>
<feature type="compositionally biased region" description="Basic and acidic residues" evidence="1">
    <location>
        <begin position="326"/>
        <end position="339"/>
    </location>
</feature>
<comment type="caution">
    <text evidence="2">The sequence shown here is derived from an EMBL/GenBank/DDBJ whole genome shotgun (WGS) entry which is preliminary data.</text>
</comment>
<dbReference type="Proteomes" id="UP001152649">
    <property type="component" value="Unassembled WGS sequence"/>
</dbReference>
<name>A0A9W4JY32_9EURO</name>